<dbReference type="GeneID" id="25727476"/>
<sequence>MAMPCLDGLWGSTDMLMESELSSDYSDDGSLPPPSGAHAVLSGDSELAAACCRADPHGLAAAVSSWLMSFGAAKPFSTGSSEELRAALR</sequence>
<reference evidence="1 2" key="1">
    <citation type="journal article" date="2013" name="BMC Genomics">
        <title>Reconstruction of the lipid metabolism for the microalga Monoraphidium neglectum from its genome sequence reveals characteristics suitable for biofuel production.</title>
        <authorList>
            <person name="Bogen C."/>
            <person name="Al-Dilaimi A."/>
            <person name="Albersmeier A."/>
            <person name="Wichmann J."/>
            <person name="Grundmann M."/>
            <person name="Rupp O."/>
            <person name="Lauersen K.J."/>
            <person name="Blifernez-Klassen O."/>
            <person name="Kalinowski J."/>
            <person name="Goesmann A."/>
            <person name="Mussgnug J.H."/>
            <person name="Kruse O."/>
        </authorList>
    </citation>
    <scope>NUCLEOTIDE SEQUENCE [LARGE SCALE GENOMIC DNA]</scope>
    <source>
        <strain evidence="1 2">SAG 48.87</strain>
    </source>
</reference>
<organism evidence="1 2">
    <name type="scientific">Monoraphidium neglectum</name>
    <dbReference type="NCBI Taxonomy" id="145388"/>
    <lineage>
        <taxon>Eukaryota</taxon>
        <taxon>Viridiplantae</taxon>
        <taxon>Chlorophyta</taxon>
        <taxon>core chlorophytes</taxon>
        <taxon>Chlorophyceae</taxon>
        <taxon>CS clade</taxon>
        <taxon>Sphaeropleales</taxon>
        <taxon>Selenastraceae</taxon>
        <taxon>Monoraphidium</taxon>
    </lineage>
</organism>
<name>A0A0D2M1Y0_9CHLO</name>
<evidence type="ECO:0000313" key="1">
    <source>
        <dbReference type="EMBL" id="KIY97634.1"/>
    </source>
</evidence>
<dbReference type="EMBL" id="KK102491">
    <property type="protein sequence ID" value="KIY97634.1"/>
    <property type="molecule type" value="Genomic_DNA"/>
</dbReference>
<keyword evidence="2" id="KW-1185">Reference proteome</keyword>
<dbReference type="AlphaFoldDB" id="A0A0D2M1Y0"/>
<evidence type="ECO:0000313" key="2">
    <source>
        <dbReference type="Proteomes" id="UP000054498"/>
    </source>
</evidence>
<dbReference type="KEGG" id="mng:MNEG_10325"/>
<gene>
    <name evidence="1" type="ORF">MNEG_10325</name>
</gene>
<proteinExistence type="predicted"/>
<protein>
    <submittedName>
        <fullName evidence="1">Uncharacterized protein</fullName>
    </submittedName>
</protein>
<dbReference type="Proteomes" id="UP000054498">
    <property type="component" value="Unassembled WGS sequence"/>
</dbReference>
<accession>A0A0D2M1Y0</accession>
<dbReference type="RefSeq" id="XP_013896654.1">
    <property type="nucleotide sequence ID" value="XM_014041200.1"/>
</dbReference>